<comment type="function">
    <text evidence="11">Channel that opens in response to stretch forces in the membrane lipid bilayer. May participate in the regulation of osmotic pressure changes within the cell.</text>
</comment>
<keyword evidence="10 11" id="KW-0407">Ion channel</keyword>
<evidence type="ECO:0000313" key="12">
    <source>
        <dbReference type="EMBL" id="MCK7595491.1"/>
    </source>
</evidence>
<dbReference type="Pfam" id="PF01741">
    <property type="entry name" value="MscL"/>
    <property type="match status" value="1"/>
</dbReference>
<dbReference type="InterPro" id="IPR037673">
    <property type="entry name" value="MSC/AndL"/>
</dbReference>
<dbReference type="SUPFAM" id="SSF81330">
    <property type="entry name" value="Gated mechanosensitive channel"/>
    <property type="match status" value="1"/>
</dbReference>
<keyword evidence="8 11" id="KW-0406">Ion transport</keyword>
<evidence type="ECO:0000256" key="6">
    <source>
        <dbReference type="ARBA" id="ARBA00022692"/>
    </source>
</evidence>
<comment type="subunit">
    <text evidence="11">Homopentamer.</text>
</comment>
<evidence type="ECO:0000256" key="8">
    <source>
        <dbReference type="ARBA" id="ARBA00023065"/>
    </source>
</evidence>
<evidence type="ECO:0000256" key="10">
    <source>
        <dbReference type="ARBA" id="ARBA00023303"/>
    </source>
</evidence>
<evidence type="ECO:0000256" key="5">
    <source>
        <dbReference type="ARBA" id="ARBA00022519"/>
    </source>
</evidence>
<dbReference type="RefSeq" id="WP_248211480.1">
    <property type="nucleotide sequence ID" value="NZ_JALNMH010000019.1"/>
</dbReference>
<feature type="transmembrane region" description="Helical" evidence="11">
    <location>
        <begin position="83"/>
        <end position="102"/>
    </location>
</feature>
<dbReference type="NCBIfam" id="NF001843">
    <property type="entry name" value="PRK00567.1-4"/>
    <property type="match status" value="1"/>
</dbReference>
<evidence type="ECO:0000256" key="4">
    <source>
        <dbReference type="ARBA" id="ARBA00022475"/>
    </source>
</evidence>
<comment type="subcellular location">
    <subcellularLocation>
        <location evidence="11">Cell inner membrane</location>
        <topology evidence="11">Multi-pass membrane protein</topology>
    </subcellularLocation>
    <subcellularLocation>
        <location evidence="1">Cell membrane</location>
        <topology evidence="1">Multi-pass membrane protein</topology>
    </subcellularLocation>
</comment>
<comment type="similarity">
    <text evidence="2 11">Belongs to the MscL family.</text>
</comment>
<dbReference type="HAMAP" id="MF_00115">
    <property type="entry name" value="MscL"/>
    <property type="match status" value="1"/>
</dbReference>
<protein>
    <recommendedName>
        <fullName evidence="11">Large-conductance mechanosensitive channel</fullName>
    </recommendedName>
</protein>
<evidence type="ECO:0000256" key="7">
    <source>
        <dbReference type="ARBA" id="ARBA00022989"/>
    </source>
</evidence>
<comment type="caution">
    <text evidence="12">The sequence shown here is derived from an EMBL/GenBank/DDBJ whole genome shotgun (WGS) entry which is preliminary data.</text>
</comment>
<dbReference type="PROSITE" id="PS01327">
    <property type="entry name" value="MSCL"/>
    <property type="match status" value="1"/>
</dbReference>
<feature type="transmembrane region" description="Helical" evidence="11">
    <location>
        <begin position="16"/>
        <end position="37"/>
    </location>
</feature>
<evidence type="ECO:0000256" key="1">
    <source>
        <dbReference type="ARBA" id="ARBA00004651"/>
    </source>
</evidence>
<dbReference type="NCBIfam" id="TIGR00220">
    <property type="entry name" value="mscL"/>
    <property type="match status" value="1"/>
</dbReference>
<keyword evidence="13" id="KW-1185">Reference proteome</keyword>
<keyword evidence="3 11" id="KW-0813">Transport</keyword>
<dbReference type="InterPro" id="IPR036019">
    <property type="entry name" value="MscL_channel"/>
</dbReference>
<keyword evidence="7 11" id="KW-1133">Transmembrane helix</keyword>
<keyword evidence="4 11" id="KW-1003">Cell membrane</keyword>
<dbReference type="PANTHER" id="PTHR30266">
    <property type="entry name" value="MECHANOSENSITIVE CHANNEL MSCL"/>
    <property type="match status" value="1"/>
</dbReference>
<dbReference type="Gene3D" id="1.10.1200.120">
    <property type="entry name" value="Large-conductance mechanosensitive channel, MscL, domain 1"/>
    <property type="match status" value="1"/>
</dbReference>
<dbReference type="InterPro" id="IPR001185">
    <property type="entry name" value="MS_channel"/>
</dbReference>
<keyword evidence="6 11" id="KW-0812">Transmembrane</keyword>
<evidence type="ECO:0000256" key="3">
    <source>
        <dbReference type="ARBA" id="ARBA00022448"/>
    </source>
</evidence>
<keyword evidence="5 11" id="KW-0997">Cell inner membrane</keyword>
<evidence type="ECO:0000256" key="9">
    <source>
        <dbReference type="ARBA" id="ARBA00023136"/>
    </source>
</evidence>
<dbReference type="PRINTS" id="PR01264">
    <property type="entry name" value="MECHCHANNEL"/>
</dbReference>
<sequence length="141" mass="14940">MSFLSEFKTFAMRGNVVDLAVGVVIGAAFGKIVSALVDKLVMPPLGLLIGGVDFSKLAVVLKPAEVGPDGEVIAEAVTLGYGAFLQTCFDFVIIAFAIFLVVKAMNSMKKKEEAKPAAPPEPSKEEKLLTEIRDLLKARGG</sequence>
<organism evidence="12 13">
    <name type="scientific">Pseudomarimonas salicorniae</name>
    <dbReference type="NCBI Taxonomy" id="2933270"/>
    <lineage>
        <taxon>Bacteria</taxon>
        <taxon>Pseudomonadati</taxon>
        <taxon>Pseudomonadota</taxon>
        <taxon>Gammaproteobacteria</taxon>
        <taxon>Lysobacterales</taxon>
        <taxon>Lysobacteraceae</taxon>
        <taxon>Pseudomarimonas</taxon>
    </lineage>
</organism>
<dbReference type="InterPro" id="IPR019823">
    <property type="entry name" value="Mechanosensitive_channel_CS"/>
</dbReference>
<dbReference type="PANTHER" id="PTHR30266:SF2">
    <property type="entry name" value="LARGE-CONDUCTANCE MECHANOSENSITIVE CHANNEL"/>
    <property type="match status" value="1"/>
</dbReference>
<evidence type="ECO:0000256" key="11">
    <source>
        <dbReference type="HAMAP-Rule" id="MF_00115"/>
    </source>
</evidence>
<keyword evidence="9 11" id="KW-0472">Membrane</keyword>
<evidence type="ECO:0000256" key="2">
    <source>
        <dbReference type="ARBA" id="ARBA00007254"/>
    </source>
</evidence>
<evidence type="ECO:0000313" key="13">
    <source>
        <dbReference type="Proteomes" id="UP001431449"/>
    </source>
</evidence>
<name>A0ABT0GLS5_9GAMM</name>
<dbReference type="Proteomes" id="UP001431449">
    <property type="component" value="Unassembled WGS sequence"/>
</dbReference>
<accession>A0ABT0GLS5</accession>
<dbReference type="EMBL" id="JALNMH010000019">
    <property type="protein sequence ID" value="MCK7595491.1"/>
    <property type="molecule type" value="Genomic_DNA"/>
</dbReference>
<gene>
    <name evidence="11 12" type="primary">mscL</name>
    <name evidence="12" type="ORF">M0G41_17685</name>
</gene>
<proteinExistence type="inferred from homology"/>
<reference evidence="12" key="1">
    <citation type="submission" date="2022-04" db="EMBL/GenBank/DDBJ databases">
        <title>Lysobacter sp. CAU 1642 isolated from sea sand.</title>
        <authorList>
            <person name="Kim W."/>
        </authorList>
    </citation>
    <scope>NUCLEOTIDE SEQUENCE</scope>
    <source>
        <strain evidence="12">CAU 1642</strain>
    </source>
</reference>